<accession>A0A0C9T917</accession>
<dbReference type="HOGENOM" id="CLU_2147464_0_0_1"/>
<reference evidence="3 4" key="1">
    <citation type="submission" date="2014-06" db="EMBL/GenBank/DDBJ databases">
        <title>Evolutionary Origins and Diversification of the Mycorrhizal Mutualists.</title>
        <authorList>
            <consortium name="DOE Joint Genome Institute"/>
            <consortium name="Mycorrhizal Genomics Consortium"/>
            <person name="Kohler A."/>
            <person name="Kuo A."/>
            <person name="Nagy L.G."/>
            <person name="Floudas D."/>
            <person name="Copeland A."/>
            <person name="Barry K.W."/>
            <person name="Cichocki N."/>
            <person name="Veneault-Fourrey C."/>
            <person name="LaButti K."/>
            <person name="Lindquist E.A."/>
            <person name="Lipzen A."/>
            <person name="Lundell T."/>
            <person name="Morin E."/>
            <person name="Murat C."/>
            <person name="Riley R."/>
            <person name="Ohm R."/>
            <person name="Sun H."/>
            <person name="Tunlid A."/>
            <person name="Henrissat B."/>
            <person name="Grigoriev I.V."/>
            <person name="Hibbett D.S."/>
            <person name="Martin F."/>
        </authorList>
    </citation>
    <scope>NUCLEOTIDE SEQUENCE [LARGE SCALE GENOMIC DNA]</scope>
    <source>
        <strain evidence="3 4">SS14</strain>
    </source>
</reference>
<evidence type="ECO:0000256" key="1">
    <source>
        <dbReference type="ARBA" id="ARBA00009986"/>
    </source>
</evidence>
<comment type="similarity">
    <text evidence="1">Belongs to the aldehyde dehydrogenase family.</text>
</comment>
<evidence type="ECO:0000259" key="2">
    <source>
        <dbReference type="Pfam" id="PF00171"/>
    </source>
</evidence>
<sequence length="112" mass="12408">MKVSSNEEAIELMNDSPYGLTASIWTSLNSEKKFHELATELETGTVLLNRFNIFRCDAVDSSLAWTGVKNSGRGVSCSELGYDQLTRPRSICVKVCEGSERKKTYGEGGDYE</sequence>
<dbReference type="InterPro" id="IPR015590">
    <property type="entry name" value="Aldehyde_DH_dom"/>
</dbReference>
<dbReference type="PANTHER" id="PTHR11699">
    <property type="entry name" value="ALDEHYDE DEHYDROGENASE-RELATED"/>
    <property type="match status" value="1"/>
</dbReference>
<proteinExistence type="inferred from homology"/>
<evidence type="ECO:0000313" key="3">
    <source>
        <dbReference type="EMBL" id="KIJ25563.1"/>
    </source>
</evidence>
<dbReference type="InterPro" id="IPR016161">
    <property type="entry name" value="Ald_DH/histidinol_DH"/>
</dbReference>
<dbReference type="SUPFAM" id="SSF53720">
    <property type="entry name" value="ALDH-like"/>
    <property type="match status" value="1"/>
</dbReference>
<dbReference type="OrthoDB" id="310895at2759"/>
<dbReference type="GO" id="GO:0016620">
    <property type="term" value="F:oxidoreductase activity, acting on the aldehyde or oxo group of donors, NAD or NADP as acceptor"/>
    <property type="evidence" value="ECO:0007669"/>
    <property type="project" value="InterPro"/>
</dbReference>
<dbReference type="InterPro" id="IPR016163">
    <property type="entry name" value="Ald_DH_C"/>
</dbReference>
<feature type="domain" description="Aldehyde dehydrogenase" evidence="2">
    <location>
        <begin position="1"/>
        <end position="90"/>
    </location>
</feature>
<dbReference type="Pfam" id="PF00171">
    <property type="entry name" value="Aldedh"/>
    <property type="match status" value="1"/>
</dbReference>
<dbReference type="Gene3D" id="3.40.309.10">
    <property type="entry name" value="Aldehyde Dehydrogenase, Chain A, domain 2"/>
    <property type="match status" value="1"/>
</dbReference>
<protein>
    <recommendedName>
        <fullName evidence="2">Aldehyde dehydrogenase domain-containing protein</fullName>
    </recommendedName>
</protein>
<dbReference type="AlphaFoldDB" id="A0A0C9T917"/>
<dbReference type="Proteomes" id="UP000054279">
    <property type="component" value="Unassembled WGS sequence"/>
</dbReference>
<organism evidence="3 4">
    <name type="scientific">Sphaerobolus stellatus (strain SS14)</name>
    <dbReference type="NCBI Taxonomy" id="990650"/>
    <lineage>
        <taxon>Eukaryota</taxon>
        <taxon>Fungi</taxon>
        <taxon>Dikarya</taxon>
        <taxon>Basidiomycota</taxon>
        <taxon>Agaricomycotina</taxon>
        <taxon>Agaricomycetes</taxon>
        <taxon>Phallomycetidae</taxon>
        <taxon>Geastrales</taxon>
        <taxon>Sphaerobolaceae</taxon>
        <taxon>Sphaerobolus</taxon>
    </lineage>
</organism>
<dbReference type="EMBL" id="KN837408">
    <property type="protein sequence ID" value="KIJ25563.1"/>
    <property type="molecule type" value="Genomic_DNA"/>
</dbReference>
<name>A0A0C9T917_SPHS4</name>
<evidence type="ECO:0000313" key="4">
    <source>
        <dbReference type="Proteomes" id="UP000054279"/>
    </source>
</evidence>
<keyword evidence="4" id="KW-1185">Reference proteome</keyword>
<gene>
    <name evidence="3" type="ORF">M422DRAFT_55923</name>
</gene>